<proteinExistence type="predicted"/>
<evidence type="ECO:0000313" key="1">
    <source>
        <dbReference type="EMBL" id="KYP44910.1"/>
    </source>
</evidence>
<dbReference type="PANTHER" id="PTHR48475:SF2">
    <property type="entry name" value="RIBONUCLEASE H"/>
    <property type="match status" value="1"/>
</dbReference>
<evidence type="ECO:0000313" key="2">
    <source>
        <dbReference type="Proteomes" id="UP000075243"/>
    </source>
</evidence>
<dbReference type="Proteomes" id="UP000075243">
    <property type="component" value="Unassembled WGS sequence"/>
</dbReference>
<dbReference type="Gramene" id="C.cajan_32696.t">
    <property type="protein sequence ID" value="C.cajan_32696.t.cds1"/>
    <property type="gene ID" value="C.cajan_32696"/>
</dbReference>
<dbReference type="AlphaFoldDB" id="A0A151RQT6"/>
<evidence type="ECO:0008006" key="3">
    <source>
        <dbReference type="Google" id="ProtNLM"/>
    </source>
</evidence>
<dbReference type="EMBL" id="KQ483609">
    <property type="protein sequence ID" value="KYP44910.1"/>
    <property type="molecule type" value="Genomic_DNA"/>
</dbReference>
<reference evidence="1" key="1">
    <citation type="journal article" date="2012" name="Nat. Biotechnol.">
        <title>Draft genome sequence of pigeonpea (Cajanus cajan), an orphan legume crop of resource-poor farmers.</title>
        <authorList>
            <person name="Varshney R.K."/>
            <person name="Chen W."/>
            <person name="Li Y."/>
            <person name="Bharti A.K."/>
            <person name="Saxena R.K."/>
            <person name="Schlueter J.A."/>
            <person name="Donoghue M.T."/>
            <person name="Azam S."/>
            <person name="Fan G."/>
            <person name="Whaley A.M."/>
            <person name="Farmer A.D."/>
            <person name="Sheridan J."/>
            <person name="Iwata A."/>
            <person name="Tuteja R."/>
            <person name="Penmetsa R.V."/>
            <person name="Wu W."/>
            <person name="Upadhyaya H.D."/>
            <person name="Yang S.P."/>
            <person name="Shah T."/>
            <person name="Saxena K.B."/>
            <person name="Michael T."/>
            <person name="McCombie W.R."/>
            <person name="Yang B."/>
            <person name="Zhang G."/>
            <person name="Yang H."/>
            <person name="Wang J."/>
            <person name="Spillane C."/>
            <person name="Cook D.R."/>
            <person name="May G.D."/>
            <person name="Xu X."/>
            <person name="Jackson S.A."/>
        </authorList>
    </citation>
    <scope>NUCLEOTIDE SEQUENCE [LARGE SCALE GENOMIC DNA]</scope>
</reference>
<organism evidence="1 2">
    <name type="scientific">Cajanus cajan</name>
    <name type="common">Pigeon pea</name>
    <name type="synonym">Cajanus indicus</name>
    <dbReference type="NCBI Taxonomy" id="3821"/>
    <lineage>
        <taxon>Eukaryota</taxon>
        <taxon>Viridiplantae</taxon>
        <taxon>Streptophyta</taxon>
        <taxon>Embryophyta</taxon>
        <taxon>Tracheophyta</taxon>
        <taxon>Spermatophyta</taxon>
        <taxon>Magnoliopsida</taxon>
        <taxon>eudicotyledons</taxon>
        <taxon>Gunneridae</taxon>
        <taxon>Pentapetalae</taxon>
        <taxon>rosids</taxon>
        <taxon>fabids</taxon>
        <taxon>Fabales</taxon>
        <taxon>Fabaceae</taxon>
        <taxon>Papilionoideae</taxon>
        <taxon>50 kb inversion clade</taxon>
        <taxon>NPAAA clade</taxon>
        <taxon>indigoferoid/millettioid clade</taxon>
        <taxon>Phaseoleae</taxon>
        <taxon>Cajanus</taxon>
    </lineage>
</organism>
<protein>
    <recommendedName>
        <fullName evidence="3">RNase H type-1 domain-containing protein</fullName>
    </recommendedName>
</protein>
<accession>A0A151RQT6</accession>
<gene>
    <name evidence="1" type="ORF">KK1_033591</name>
</gene>
<name>A0A151RQT6_CAJCA</name>
<dbReference type="PANTHER" id="PTHR48475">
    <property type="entry name" value="RIBONUCLEASE H"/>
    <property type="match status" value="1"/>
</dbReference>
<sequence>MMKWSIELSEYSIKYEPRGAIKAQALADFVMELTSPADEGEVGETQWILSVDGASNLEGSGAGIVLEGPGGILLEQSLRFEFRASNNQA</sequence>
<keyword evidence="2" id="KW-1185">Reference proteome</keyword>